<evidence type="ECO:0000259" key="1">
    <source>
        <dbReference type="SMART" id="SM00858"/>
    </source>
</evidence>
<accession>A0ABV8X638</accession>
<dbReference type="CDD" id="cd11614">
    <property type="entry name" value="SAF_CpaB_FlgA_like"/>
    <property type="match status" value="1"/>
</dbReference>
<name>A0ABV8X638_9LACT</name>
<dbReference type="InterPro" id="IPR031571">
    <property type="entry name" value="RcpC_dom"/>
</dbReference>
<evidence type="ECO:0000313" key="3">
    <source>
        <dbReference type="Proteomes" id="UP001595817"/>
    </source>
</evidence>
<dbReference type="InterPro" id="IPR017592">
    <property type="entry name" value="Pilus_assmbl_Flp-typ_CpaB"/>
</dbReference>
<proteinExistence type="predicted"/>
<keyword evidence="3" id="KW-1185">Reference proteome</keyword>
<comment type="caution">
    <text evidence="2">The sequence shown here is derived from an EMBL/GenBank/DDBJ whole genome shotgun (WGS) entry which is preliminary data.</text>
</comment>
<dbReference type="InterPro" id="IPR013974">
    <property type="entry name" value="SAF"/>
</dbReference>
<dbReference type="Proteomes" id="UP001595817">
    <property type="component" value="Unassembled WGS sequence"/>
</dbReference>
<dbReference type="Pfam" id="PF08666">
    <property type="entry name" value="SAF"/>
    <property type="match status" value="1"/>
</dbReference>
<feature type="domain" description="SAF" evidence="1">
    <location>
        <begin position="38"/>
        <end position="100"/>
    </location>
</feature>
<sequence length="221" mass="24346">MRSRTLFILAILMGLITTLMFVFSLRPNDEPQEVIEMKNVIAAIQPISENQLITEDMIEVKELPANIVHTASLQTKEEVVGKVASTKIETGEVILKHHIQSVEDEKSSVAKKIKDGYRGVSIGVNIVQSVSNLVEPEDEVDVIYTLRKGSSGQEVVNSDILFTGVKVLAIGTRMTVPTENEEVVEYATVTLELKPEDAVKLVNALETGSLHLTLHSRIISE</sequence>
<gene>
    <name evidence="2" type="primary">cpaB</name>
    <name evidence="2" type="ORF">ACFOZY_04695</name>
</gene>
<dbReference type="SMART" id="SM00858">
    <property type="entry name" value="SAF"/>
    <property type="match status" value="1"/>
</dbReference>
<dbReference type="NCBIfam" id="TIGR03177">
    <property type="entry name" value="pilus_cpaB"/>
    <property type="match status" value="1"/>
</dbReference>
<dbReference type="EMBL" id="JBHSEC010000005">
    <property type="protein sequence ID" value="MFC4409732.1"/>
    <property type="molecule type" value="Genomic_DNA"/>
</dbReference>
<reference evidence="3" key="1">
    <citation type="journal article" date="2019" name="Int. J. Syst. Evol. Microbiol.">
        <title>The Global Catalogue of Microorganisms (GCM) 10K type strain sequencing project: providing services to taxonomists for standard genome sequencing and annotation.</title>
        <authorList>
            <consortium name="The Broad Institute Genomics Platform"/>
            <consortium name="The Broad Institute Genome Sequencing Center for Infectious Disease"/>
            <person name="Wu L."/>
            <person name="Ma J."/>
        </authorList>
    </citation>
    <scope>NUCLEOTIDE SEQUENCE [LARGE SCALE GENOMIC DNA]</scope>
    <source>
        <strain evidence="3">CCUG 59778</strain>
    </source>
</reference>
<dbReference type="Gene3D" id="3.90.1210.10">
    <property type="entry name" value="Antifreeze-like/N-acetylneuraminic acid synthase C-terminal domain"/>
    <property type="match status" value="1"/>
</dbReference>
<evidence type="ECO:0000313" key="2">
    <source>
        <dbReference type="EMBL" id="MFC4409732.1"/>
    </source>
</evidence>
<dbReference type="Pfam" id="PF16976">
    <property type="entry name" value="RcpC"/>
    <property type="match status" value="1"/>
</dbReference>
<protein>
    <submittedName>
        <fullName evidence="2">Flp pilus assembly protein CpaB</fullName>
    </submittedName>
</protein>
<organism evidence="2 3">
    <name type="scientific">Chungangia koreensis</name>
    <dbReference type="NCBI Taxonomy" id="752657"/>
    <lineage>
        <taxon>Bacteria</taxon>
        <taxon>Bacillati</taxon>
        <taxon>Bacillota</taxon>
        <taxon>Bacilli</taxon>
        <taxon>Lactobacillales</taxon>
        <taxon>Chungangia</taxon>
    </lineage>
</organism>